<organism evidence="2">
    <name type="scientific">marine sediment metagenome</name>
    <dbReference type="NCBI Taxonomy" id="412755"/>
    <lineage>
        <taxon>unclassified sequences</taxon>
        <taxon>metagenomes</taxon>
        <taxon>ecological metagenomes</taxon>
    </lineage>
</organism>
<dbReference type="InterPro" id="IPR017900">
    <property type="entry name" value="4Fe4S_Fe_S_CS"/>
</dbReference>
<reference evidence="2" key="1">
    <citation type="journal article" date="2015" name="Nature">
        <title>Complex archaea that bridge the gap between prokaryotes and eukaryotes.</title>
        <authorList>
            <person name="Spang A."/>
            <person name="Saw J.H."/>
            <person name="Jorgensen S.L."/>
            <person name="Zaremba-Niedzwiedzka K."/>
            <person name="Martijn J."/>
            <person name="Lind A.E."/>
            <person name="van Eijk R."/>
            <person name="Schleper C."/>
            <person name="Guy L."/>
            <person name="Ettema T.J."/>
        </authorList>
    </citation>
    <scope>NUCLEOTIDE SEQUENCE</scope>
</reference>
<name>A0A0F9I2J1_9ZZZZ</name>
<gene>
    <name evidence="2" type="ORF">LCGC14_1631300</name>
</gene>
<evidence type="ECO:0000313" key="2">
    <source>
        <dbReference type="EMBL" id="KKM21846.1"/>
    </source>
</evidence>
<sequence length="268" mass="29710">MEDLTTESIVSFLKTEGAELIGISPIEPLLTDRRYKENINRICPGAKCVIVIGNVFPQSVLDACPENPRPARYTLNALYSEGAGYCIKLARHLEKKAFRAVIIPAYLPVEMNYETFGLKGDLNLKHAAVEAGLGSRGKSDLLITKDYGPRVRLFGLVTDANLKPTPKSDKNYCRDCEICIKACPSGALSETGCDPKICSPYAMKNGLPSIVGFIKTLEKETSTQEIFKKLRGVEMWKYWQALSQGSFYECFMCIQSCPVGKIKFGNKN</sequence>
<proteinExistence type="predicted"/>
<protein>
    <recommendedName>
        <fullName evidence="1">4Fe-4S ferredoxin-type domain-containing protein</fullName>
    </recommendedName>
</protein>
<dbReference type="SUPFAM" id="SSF54862">
    <property type="entry name" value="4Fe-4S ferredoxins"/>
    <property type="match status" value="1"/>
</dbReference>
<dbReference type="PANTHER" id="PTHR42827">
    <property type="entry name" value="IRON-SULFUR CLUSTER-BINDING PROTEIN-RELATED"/>
    <property type="match status" value="1"/>
</dbReference>
<dbReference type="EMBL" id="LAZR01013464">
    <property type="protein sequence ID" value="KKM21846.1"/>
    <property type="molecule type" value="Genomic_DNA"/>
</dbReference>
<accession>A0A0F9I2J1</accession>
<comment type="caution">
    <text evidence="2">The sequence shown here is derived from an EMBL/GenBank/DDBJ whole genome shotgun (WGS) entry which is preliminary data.</text>
</comment>
<dbReference type="AlphaFoldDB" id="A0A0F9I2J1"/>
<dbReference type="Pfam" id="PF12837">
    <property type="entry name" value="Fer4_6"/>
    <property type="match status" value="1"/>
</dbReference>
<dbReference type="PROSITE" id="PS51379">
    <property type="entry name" value="4FE4S_FER_2"/>
    <property type="match status" value="1"/>
</dbReference>
<evidence type="ECO:0000259" key="1">
    <source>
        <dbReference type="PROSITE" id="PS51379"/>
    </source>
</evidence>
<dbReference type="PROSITE" id="PS00198">
    <property type="entry name" value="4FE4S_FER_1"/>
    <property type="match status" value="1"/>
</dbReference>
<feature type="domain" description="4Fe-4S ferredoxin-type" evidence="1">
    <location>
        <begin position="164"/>
        <end position="193"/>
    </location>
</feature>
<dbReference type="InterPro" id="IPR017896">
    <property type="entry name" value="4Fe4S_Fe-S-bd"/>
</dbReference>
<dbReference type="PANTHER" id="PTHR42827:SF1">
    <property type="entry name" value="IRON-SULFUR CLUSTER-BINDING PROTEIN"/>
    <property type="match status" value="1"/>
</dbReference>